<evidence type="ECO:0000256" key="2">
    <source>
        <dbReference type="ARBA" id="ARBA00022692"/>
    </source>
</evidence>
<dbReference type="OrthoDB" id="9786643at2"/>
<keyword evidence="9" id="KW-1185">Reference proteome</keyword>
<dbReference type="GO" id="GO:0043190">
    <property type="term" value="C:ATP-binding cassette (ABC) transporter complex"/>
    <property type="evidence" value="ECO:0007669"/>
    <property type="project" value="InterPro"/>
</dbReference>
<accession>A0A7Z0CGN3</accession>
<keyword evidence="5" id="KW-0046">Antibiotic resistance</keyword>
<evidence type="ECO:0000259" key="7">
    <source>
        <dbReference type="PROSITE" id="PS51012"/>
    </source>
</evidence>
<sequence length="273" mass="29753">MTTTAVAHPSWTSVAIDRMRVELKEFFRSREQMIFIFAFPMIFLVLFGSIFGSQELGNSGVKFSQYFMAGMIATGILNTGFQSLAITIAIDRDADSLKRLHATPVPTTAYFAGKLAQVVLVSLIQIAILIGLGTALYGVTLPTTVGPWVTFAWVFLLGTGASVTLGIATSSLLRNAKSASAILTPVVLVLQFTSGVFVVFTQLPGVLQHFAELFPLKWLAQGMRSVFLPDSFASAEARGSWEHPMTAVVLIVWFAVGLVIAVRTFRWLRPDDN</sequence>
<evidence type="ECO:0000256" key="4">
    <source>
        <dbReference type="ARBA" id="ARBA00023136"/>
    </source>
</evidence>
<comment type="subcellular location">
    <subcellularLocation>
        <location evidence="6">Cell membrane</location>
        <topology evidence="6">Multi-pass membrane protein</topology>
    </subcellularLocation>
    <subcellularLocation>
        <location evidence="1">Membrane</location>
        <topology evidence="1">Multi-pass membrane protein</topology>
    </subcellularLocation>
</comment>
<evidence type="ECO:0000256" key="5">
    <source>
        <dbReference type="ARBA" id="ARBA00023251"/>
    </source>
</evidence>
<gene>
    <name evidence="8" type="ORF">BKA03_000725</name>
</gene>
<dbReference type="PANTHER" id="PTHR43229:SF2">
    <property type="entry name" value="NODULATION PROTEIN J"/>
    <property type="match status" value="1"/>
</dbReference>
<dbReference type="GO" id="GO:0140359">
    <property type="term" value="F:ABC-type transporter activity"/>
    <property type="evidence" value="ECO:0007669"/>
    <property type="project" value="InterPro"/>
</dbReference>
<evidence type="ECO:0000256" key="1">
    <source>
        <dbReference type="ARBA" id="ARBA00004141"/>
    </source>
</evidence>
<feature type="transmembrane region" description="Helical" evidence="6">
    <location>
        <begin position="118"/>
        <end position="139"/>
    </location>
</feature>
<dbReference type="PROSITE" id="PS51012">
    <property type="entry name" value="ABC_TM2"/>
    <property type="match status" value="1"/>
</dbReference>
<keyword evidence="3 6" id="KW-1133">Transmembrane helix</keyword>
<protein>
    <recommendedName>
        <fullName evidence="6">Transport permease protein</fullName>
    </recommendedName>
</protein>
<dbReference type="InterPro" id="IPR013525">
    <property type="entry name" value="ABC2_TM"/>
</dbReference>
<dbReference type="EMBL" id="JACBZO010000001">
    <property type="protein sequence ID" value="NYI40606.1"/>
    <property type="molecule type" value="Genomic_DNA"/>
</dbReference>
<feature type="transmembrane region" description="Helical" evidence="6">
    <location>
        <begin position="245"/>
        <end position="265"/>
    </location>
</feature>
<comment type="caution">
    <text evidence="8">The sequence shown here is derived from an EMBL/GenBank/DDBJ whole genome shotgun (WGS) entry which is preliminary data.</text>
</comment>
<dbReference type="InterPro" id="IPR000412">
    <property type="entry name" value="ABC_2_transport"/>
</dbReference>
<evidence type="ECO:0000313" key="9">
    <source>
        <dbReference type="Proteomes" id="UP000547973"/>
    </source>
</evidence>
<dbReference type="PIRSF" id="PIRSF006648">
    <property type="entry name" value="DrrB"/>
    <property type="match status" value="1"/>
</dbReference>
<evidence type="ECO:0000256" key="6">
    <source>
        <dbReference type="RuleBase" id="RU361157"/>
    </source>
</evidence>
<keyword evidence="6" id="KW-0813">Transport</keyword>
<dbReference type="Proteomes" id="UP000547973">
    <property type="component" value="Unassembled WGS sequence"/>
</dbReference>
<comment type="similarity">
    <text evidence="6">Belongs to the ABC-2 integral membrane protein family.</text>
</comment>
<dbReference type="InterPro" id="IPR051784">
    <property type="entry name" value="Nod_factor_ABC_transporter"/>
</dbReference>
<dbReference type="PANTHER" id="PTHR43229">
    <property type="entry name" value="NODULATION PROTEIN J"/>
    <property type="match status" value="1"/>
</dbReference>
<keyword evidence="6" id="KW-1003">Cell membrane</keyword>
<evidence type="ECO:0000256" key="3">
    <source>
        <dbReference type="ARBA" id="ARBA00022989"/>
    </source>
</evidence>
<dbReference type="GO" id="GO:0046677">
    <property type="term" value="P:response to antibiotic"/>
    <property type="evidence" value="ECO:0007669"/>
    <property type="project" value="UniProtKB-KW"/>
</dbReference>
<reference evidence="8 9" key="1">
    <citation type="submission" date="2020-07" db="EMBL/GenBank/DDBJ databases">
        <title>Sequencing the genomes of 1000 actinobacteria strains.</title>
        <authorList>
            <person name="Klenk H.-P."/>
        </authorList>
    </citation>
    <scope>NUCLEOTIDE SEQUENCE [LARGE SCALE GENOMIC DNA]</scope>
    <source>
        <strain evidence="8 9">DSM 19970</strain>
    </source>
</reference>
<organism evidence="8 9">
    <name type="scientific">Demequina lutea</name>
    <dbReference type="NCBI Taxonomy" id="431489"/>
    <lineage>
        <taxon>Bacteria</taxon>
        <taxon>Bacillati</taxon>
        <taxon>Actinomycetota</taxon>
        <taxon>Actinomycetes</taxon>
        <taxon>Micrococcales</taxon>
        <taxon>Demequinaceae</taxon>
        <taxon>Demequina</taxon>
    </lineage>
</organism>
<feature type="domain" description="ABC transmembrane type-2" evidence="7">
    <location>
        <begin position="31"/>
        <end position="268"/>
    </location>
</feature>
<feature type="transmembrane region" description="Helical" evidence="6">
    <location>
        <begin position="66"/>
        <end position="90"/>
    </location>
</feature>
<dbReference type="RefSeq" id="WP_062074614.1">
    <property type="nucleotide sequence ID" value="NZ_BBRC01000003.1"/>
</dbReference>
<feature type="transmembrane region" description="Helical" evidence="6">
    <location>
        <begin position="180"/>
        <end position="200"/>
    </location>
</feature>
<dbReference type="Pfam" id="PF01061">
    <property type="entry name" value="ABC2_membrane"/>
    <property type="match status" value="1"/>
</dbReference>
<keyword evidence="4 6" id="KW-0472">Membrane</keyword>
<keyword evidence="2 6" id="KW-0812">Transmembrane</keyword>
<feature type="transmembrane region" description="Helical" evidence="6">
    <location>
        <begin position="33"/>
        <end position="54"/>
    </location>
</feature>
<name>A0A7Z0CGN3_9MICO</name>
<evidence type="ECO:0000313" key="8">
    <source>
        <dbReference type="EMBL" id="NYI40606.1"/>
    </source>
</evidence>
<dbReference type="InterPro" id="IPR047817">
    <property type="entry name" value="ABC2_TM_bact-type"/>
</dbReference>
<dbReference type="AlphaFoldDB" id="A0A7Z0CGN3"/>
<feature type="transmembrane region" description="Helical" evidence="6">
    <location>
        <begin position="151"/>
        <end position="173"/>
    </location>
</feature>
<proteinExistence type="inferred from homology"/>